<keyword evidence="5" id="KW-1185">Reference proteome</keyword>
<evidence type="ECO:0000313" key="5">
    <source>
        <dbReference type="Proteomes" id="UP001062263"/>
    </source>
</evidence>
<dbReference type="Pfam" id="PF00534">
    <property type="entry name" value="Glycos_transf_1"/>
    <property type="match status" value="1"/>
</dbReference>
<keyword evidence="2" id="KW-0808">Transferase</keyword>
<dbReference type="Proteomes" id="UP001062263">
    <property type="component" value="Chromosome"/>
</dbReference>
<dbReference type="PANTHER" id="PTHR12526">
    <property type="entry name" value="GLYCOSYLTRANSFERASE"/>
    <property type="match status" value="1"/>
</dbReference>
<evidence type="ECO:0000256" key="1">
    <source>
        <dbReference type="ARBA" id="ARBA00022676"/>
    </source>
</evidence>
<dbReference type="CDD" id="cd03801">
    <property type="entry name" value="GT4_PimA-like"/>
    <property type="match status" value="1"/>
</dbReference>
<evidence type="ECO:0000256" key="2">
    <source>
        <dbReference type="ARBA" id="ARBA00022679"/>
    </source>
</evidence>
<dbReference type="PANTHER" id="PTHR12526:SF510">
    <property type="entry name" value="D-INOSITOL 3-PHOSPHATE GLYCOSYLTRANSFERASE"/>
    <property type="match status" value="1"/>
</dbReference>
<keyword evidence="1" id="KW-0328">Glycosyltransferase</keyword>
<evidence type="ECO:0000313" key="4">
    <source>
        <dbReference type="EMBL" id="BDL44518.1"/>
    </source>
</evidence>
<sequence>MMQVLINAYAVNPDWGSEPGMGWNWVIHLAQHCRVHVITEGEWQENIERELVRLPQAGNIVFHYLPVPEKVRRMCWNQGDWRFYHHYRRWQERALVLARKIMEENRIDLIHQLNMIGFREPGMLWKIKGVPYVWGPVGGMENAPVAYLWESGWKRAVQAALKNVINAAQARFQPRVRKAVKRADAVLASVQGVREIMERCHRRKVFLMSETGCFARPDAVRPEKNGREFRLLWAGRMIPTKQLALALKTLSYLRDLPDLKLHVCGGGEKERDCRNLAERLGVEGKCVWHGMVSNEEVQGFMRGSDLFFFPSIMEATSTVLVEALMNRLPVLCFDTCGMGTIVDETVGCKIPLSRPGQSARDFAERIRFFFHNRKILQEMDGAFRAKQRELDWNRKAERMAGIYHEILEGHRIAHE</sequence>
<evidence type="ECO:0000259" key="3">
    <source>
        <dbReference type="Pfam" id="PF00534"/>
    </source>
</evidence>
<proteinExistence type="predicted"/>
<protein>
    <recommendedName>
        <fullName evidence="3">Glycosyl transferase family 1 domain-containing protein</fullName>
    </recommendedName>
</protein>
<dbReference type="InterPro" id="IPR001296">
    <property type="entry name" value="Glyco_trans_1"/>
</dbReference>
<organism evidence="4 5">
    <name type="scientific">Akkermansia biwaensis</name>
    <dbReference type="NCBI Taxonomy" id="2946555"/>
    <lineage>
        <taxon>Bacteria</taxon>
        <taxon>Pseudomonadati</taxon>
        <taxon>Verrucomicrobiota</taxon>
        <taxon>Verrucomicrobiia</taxon>
        <taxon>Verrucomicrobiales</taxon>
        <taxon>Akkermansiaceae</taxon>
        <taxon>Akkermansia</taxon>
    </lineage>
</organism>
<dbReference type="RefSeq" id="WP_215436251.1">
    <property type="nucleotide sequence ID" value="NZ_AP025943.1"/>
</dbReference>
<name>A0ABM7ZII2_9BACT</name>
<dbReference type="SUPFAM" id="SSF53756">
    <property type="entry name" value="UDP-Glycosyltransferase/glycogen phosphorylase"/>
    <property type="match status" value="1"/>
</dbReference>
<accession>A0ABM7ZII2</accession>
<feature type="domain" description="Glycosyl transferase family 1" evidence="3">
    <location>
        <begin position="223"/>
        <end position="379"/>
    </location>
</feature>
<reference evidence="4" key="1">
    <citation type="submission" date="2022-06" db="EMBL/GenBank/DDBJ databases">
        <title>Akkermansia biwalacus sp. nov., an anaerobic mucin-degrading bacterium isolated from human intestine.</title>
        <authorList>
            <person name="Kobayashi Y."/>
            <person name="Inoue S."/>
            <person name="Kawahara T."/>
            <person name="Kohda N."/>
        </authorList>
    </citation>
    <scope>NUCLEOTIDE SEQUENCE</scope>
    <source>
        <strain evidence="4">WON2089</strain>
    </source>
</reference>
<gene>
    <name evidence="4" type="ORF">Abiwalacus_20920</name>
</gene>
<dbReference type="Gene3D" id="3.40.50.2000">
    <property type="entry name" value="Glycogen Phosphorylase B"/>
    <property type="match status" value="2"/>
</dbReference>
<dbReference type="EMBL" id="AP025943">
    <property type="protein sequence ID" value="BDL44518.1"/>
    <property type="molecule type" value="Genomic_DNA"/>
</dbReference>